<feature type="domain" description="Peptidase C39-like" evidence="1">
    <location>
        <begin position="7"/>
        <end position="137"/>
    </location>
</feature>
<sequence>MKRVLSFQGMSQYDKSIEPMLRSSACGPTTAHLLLKHIGLPAPSVNSLYILLKGTRIGLFTHRFVRNLNRLVGPDWTAETCTLHEALQEIKKGRPVAVKFDKYFSFEFDLQSTFAYHWVPMTGYSVEQGKLYLFVHDNGGPNRESKLRKILYGPNHSVLTFVKLAPSK</sequence>
<dbReference type="OrthoDB" id="2435874at2"/>
<dbReference type="EMBL" id="NOKQ01000310">
    <property type="protein sequence ID" value="OZS76977.1"/>
    <property type="molecule type" value="Genomic_DNA"/>
</dbReference>
<dbReference type="InterPro" id="IPR039564">
    <property type="entry name" value="Peptidase_C39-like"/>
</dbReference>
<accession>A0A264W1R1</accession>
<keyword evidence="3" id="KW-1185">Reference proteome</keyword>
<proteinExistence type="predicted"/>
<comment type="caution">
    <text evidence="2">The sequence shown here is derived from an EMBL/GenBank/DDBJ whole genome shotgun (WGS) entry which is preliminary data.</text>
</comment>
<dbReference type="RefSeq" id="WP_094944328.1">
    <property type="nucleotide sequence ID" value="NZ_NOKQ01000310.1"/>
</dbReference>
<evidence type="ECO:0000313" key="2">
    <source>
        <dbReference type="EMBL" id="OZS76977.1"/>
    </source>
</evidence>
<organism evidence="2 3">
    <name type="scientific">Tetzosporium hominis</name>
    <dbReference type="NCBI Taxonomy" id="2020506"/>
    <lineage>
        <taxon>Bacteria</taxon>
        <taxon>Bacillati</taxon>
        <taxon>Bacillota</taxon>
        <taxon>Bacilli</taxon>
        <taxon>Bacillales</taxon>
        <taxon>Caryophanaceae</taxon>
        <taxon>Tetzosporium</taxon>
    </lineage>
</organism>
<reference evidence="2 3" key="1">
    <citation type="submission" date="2017-07" db="EMBL/GenBank/DDBJ databases">
        <title>Tetzosporium hominis gen.nov. sp.nov.</title>
        <authorList>
            <person name="Tetz G."/>
            <person name="Tetz V."/>
        </authorList>
    </citation>
    <scope>NUCLEOTIDE SEQUENCE [LARGE SCALE GENOMIC DNA]</scope>
    <source>
        <strain evidence="2 3">VT-49</strain>
    </source>
</reference>
<dbReference type="Pfam" id="PF13529">
    <property type="entry name" value="Peptidase_C39_2"/>
    <property type="match status" value="1"/>
</dbReference>
<dbReference type="AlphaFoldDB" id="A0A264W1R1"/>
<gene>
    <name evidence="2" type="ORF">CF394_13580</name>
</gene>
<dbReference type="Proteomes" id="UP000217065">
    <property type="component" value="Unassembled WGS sequence"/>
</dbReference>
<evidence type="ECO:0000313" key="3">
    <source>
        <dbReference type="Proteomes" id="UP000217065"/>
    </source>
</evidence>
<evidence type="ECO:0000259" key="1">
    <source>
        <dbReference type="Pfam" id="PF13529"/>
    </source>
</evidence>
<name>A0A264W1R1_9BACL</name>
<protein>
    <recommendedName>
        <fullName evidence="1">Peptidase C39-like domain-containing protein</fullName>
    </recommendedName>
</protein>